<name>A0A2Z6ZSD3_9LAMI</name>
<accession>A0A2Z6ZSD3</accession>
<reference evidence="1 2" key="1">
    <citation type="journal article" date="2015" name="Proc. Natl. Acad. Sci. U.S.A.">
        <title>The resurrection genome of Boea hygrometrica: A blueprint for survival of dehydration.</title>
        <authorList>
            <person name="Xiao L."/>
            <person name="Yang G."/>
            <person name="Zhang L."/>
            <person name="Yang X."/>
            <person name="Zhao S."/>
            <person name="Ji Z."/>
            <person name="Zhou Q."/>
            <person name="Hu M."/>
            <person name="Wang Y."/>
            <person name="Chen M."/>
            <person name="Xu Y."/>
            <person name="Jin H."/>
            <person name="Xiao X."/>
            <person name="Hu G."/>
            <person name="Bao F."/>
            <person name="Hu Y."/>
            <person name="Wan P."/>
            <person name="Li L."/>
            <person name="Deng X."/>
            <person name="Kuang T."/>
            <person name="Xiang C."/>
            <person name="Zhu J.K."/>
            <person name="Oliver M.J."/>
            <person name="He Y."/>
        </authorList>
    </citation>
    <scope>NUCLEOTIDE SEQUENCE [LARGE SCALE GENOMIC DNA]</scope>
    <source>
        <strain evidence="2">cv. XS01</strain>
    </source>
</reference>
<evidence type="ECO:0000313" key="1">
    <source>
        <dbReference type="EMBL" id="KZT76056.1"/>
    </source>
</evidence>
<dbReference type="Proteomes" id="UP000250235">
    <property type="component" value="Unassembled WGS sequence"/>
</dbReference>
<evidence type="ECO:0000313" key="2">
    <source>
        <dbReference type="Proteomes" id="UP000250235"/>
    </source>
</evidence>
<gene>
    <name evidence="1" type="ORF">F511_46920</name>
</gene>
<dbReference type="EMBL" id="KV159062">
    <property type="protein sequence ID" value="KZT76056.1"/>
    <property type="molecule type" value="Genomic_DNA"/>
</dbReference>
<proteinExistence type="predicted"/>
<keyword evidence="2" id="KW-1185">Reference proteome</keyword>
<protein>
    <submittedName>
        <fullName evidence="1">ARM repeat superfamily protein isoform 1</fullName>
    </submittedName>
</protein>
<sequence>MHFSLKQVDQFRKLQFSSKQDDQLKASRFNSEQAVQLRASSFCLEQVEKIRGTWDISDWSFEIRTMLREGIRLEKIQIGASYREQLAVDYGRNSLE</sequence>
<organism evidence="1 2">
    <name type="scientific">Dorcoceras hygrometricum</name>
    <dbReference type="NCBI Taxonomy" id="472368"/>
    <lineage>
        <taxon>Eukaryota</taxon>
        <taxon>Viridiplantae</taxon>
        <taxon>Streptophyta</taxon>
        <taxon>Embryophyta</taxon>
        <taxon>Tracheophyta</taxon>
        <taxon>Spermatophyta</taxon>
        <taxon>Magnoliopsida</taxon>
        <taxon>eudicotyledons</taxon>
        <taxon>Gunneridae</taxon>
        <taxon>Pentapetalae</taxon>
        <taxon>asterids</taxon>
        <taxon>lamiids</taxon>
        <taxon>Lamiales</taxon>
        <taxon>Gesneriaceae</taxon>
        <taxon>Didymocarpoideae</taxon>
        <taxon>Trichosporeae</taxon>
        <taxon>Loxocarpinae</taxon>
        <taxon>Dorcoceras</taxon>
    </lineage>
</organism>
<dbReference type="AlphaFoldDB" id="A0A2Z6ZSD3"/>